<dbReference type="PROSITE" id="PS50983">
    <property type="entry name" value="FE_B12_PBP"/>
    <property type="match status" value="1"/>
</dbReference>
<dbReference type="RefSeq" id="WP_091689893.1">
    <property type="nucleotide sequence ID" value="NZ_CAAGSJ010000005.1"/>
</dbReference>
<dbReference type="Gene3D" id="3.40.50.1980">
    <property type="entry name" value="Nitrogenase molybdenum iron protein domain"/>
    <property type="match status" value="2"/>
</dbReference>
<organism evidence="2 3">
    <name type="scientific">Methanococcoides vulcani</name>
    <dbReference type="NCBI Taxonomy" id="1353158"/>
    <lineage>
        <taxon>Archaea</taxon>
        <taxon>Methanobacteriati</taxon>
        <taxon>Methanobacteriota</taxon>
        <taxon>Stenosarchaea group</taxon>
        <taxon>Methanomicrobia</taxon>
        <taxon>Methanosarcinales</taxon>
        <taxon>Methanosarcinaceae</taxon>
        <taxon>Methanococcoides</taxon>
    </lineage>
</organism>
<dbReference type="EMBL" id="FOHQ01000003">
    <property type="protein sequence ID" value="SES87394.1"/>
    <property type="molecule type" value="Genomic_DNA"/>
</dbReference>
<dbReference type="OrthoDB" id="24039at2157"/>
<keyword evidence="3" id="KW-1185">Reference proteome</keyword>
<evidence type="ECO:0000259" key="1">
    <source>
        <dbReference type="PROSITE" id="PS50983"/>
    </source>
</evidence>
<proteinExistence type="predicted"/>
<dbReference type="PANTHER" id="PTHR30535">
    <property type="entry name" value="VITAMIN B12-BINDING PROTEIN"/>
    <property type="match status" value="1"/>
</dbReference>
<reference evidence="3" key="1">
    <citation type="submission" date="2016-10" db="EMBL/GenBank/DDBJ databases">
        <authorList>
            <person name="Varghese N."/>
            <person name="Submissions S."/>
        </authorList>
    </citation>
    <scope>NUCLEOTIDE SEQUENCE [LARGE SCALE GENOMIC DNA]</scope>
    <source>
        <strain evidence="3">SLH 33</strain>
    </source>
</reference>
<dbReference type="InterPro" id="IPR050902">
    <property type="entry name" value="ABC_Transporter_SBP"/>
</dbReference>
<sequence length="389" mass="43269">MSGRKTILVAVLTALIIVSTFVSGCVDDTSASQSIQTQEETETRTITITDSLGRTVEVPKCPEHVICSGAGGLRYLTYLEVEDRIVAIDGNEKKVSVGKAYAVANSYFKGYPTFGKSGSENLETILALDPQPQVIFTMYTTGGYSPDELQDKTSIPVIALKEGDMVNNREDMYQILRIMGEVMGKESRAEELITFFDTTISDLDERTADVPDEEKMTCYAGGVGSSSSYEFLRTDSNYPALYFINAKNVAYNPQNVSIEKVSKESILVWDPEVIFIELRPSMFDGENYAPYQLEHDESYNQLSAVQNGNVYGMLPYKFYSHNPDTALVDAYFAGTILFPEQFEDIILEKKAAEVYGFLVCEGDEEKGMSVYETMLTISDTPAYVGMEFE</sequence>
<gene>
    <name evidence="2" type="ORF">SAMN04488587_1402</name>
</gene>
<evidence type="ECO:0000313" key="2">
    <source>
        <dbReference type="EMBL" id="SES87394.1"/>
    </source>
</evidence>
<dbReference type="Pfam" id="PF01497">
    <property type="entry name" value="Peripla_BP_2"/>
    <property type="match status" value="1"/>
</dbReference>
<dbReference type="PROSITE" id="PS51257">
    <property type="entry name" value="PROKAR_LIPOPROTEIN"/>
    <property type="match status" value="1"/>
</dbReference>
<name>A0A1I0A137_9EURY</name>
<dbReference type="InterPro" id="IPR002491">
    <property type="entry name" value="ABC_transptr_periplasmic_BD"/>
</dbReference>
<dbReference type="PANTHER" id="PTHR30535:SF34">
    <property type="entry name" value="MOLYBDATE-BINDING PROTEIN MOLA"/>
    <property type="match status" value="1"/>
</dbReference>
<protein>
    <submittedName>
        <fullName evidence="2">Iron complex transport system substrate-binding protein</fullName>
    </submittedName>
</protein>
<feature type="domain" description="Fe/B12 periplasmic-binding" evidence="1">
    <location>
        <begin position="64"/>
        <end position="341"/>
    </location>
</feature>
<dbReference type="Proteomes" id="UP000243338">
    <property type="component" value="Unassembled WGS sequence"/>
</dbReference>
<dbReference type="SUPFAM" id="SSF53807">
    <property type="entry name" value="Helical backbone' metal receptor"/>
    <property type="match status" value="1"/>
</dbReference>
<dbReference type="AlphaFoldDB" id="A0A1I0A137"/>
<dbReference type="STRING" id="1353158.SAMN04488587_1402"/>
<evidence type="ECO:0000313" key="3">
    <source>
        <dbReference type="Proteomes" id="UP000243338"/>
    </source>
</evidence>
<accession>A0A1I0A137</accession>